<feature type="transmembrane region" description="Helical" evidence="1">
    <location>
        <begin position="151"/>
        <end position="172"/>
    </location>
</feature>
<keyword evidence="1" id="KW-1133">Transmembrane helix</keyword>
<dbReference type="Proteomes" id="UP001054945">
    <property type="component" value="Unassembled WGS sequence"/>
</dbReference>
<evidence type="ECO:0000256" key="1">
    <source>
        <dbReference type="SAM" id="Phobius"/>
    </source>
</evidence>
<evidence type="ECO:0000313" key="2">
    <source>
        <dbReference type="EMBL" id="GIY96559.1"/>
    </source>
</evidence>
<evidence type="ECO:0008006" key="4">
    <source>
        <dbReference type="Google" id="ProtNLM"/>
    </source>
</evidence>
<evidence type="ECO:0000313" key="3">
    <source>
        <dbReference type="Proteomes" id="UP001054945"/>
    </source>
</evidence>
<keyword evidence="1" id="KW-0472">Membrane</keyword>
<protein>
    <recommendedName>
        <fullName evidence="4">Gustatory receptor</fullName>
    </recommendedName>
</protein>
<sequence length="263" mass="30090">MDEELFQVRSIHLRDGHYPPKLNIPIRLNGYGSLWKMLSLFGVDVTKTPNDRSSPDSISALYYNCKYLLVQYNIKLDGIDNAAMNQGVITSYLTLYKVIEDVYNVLRTPTVLCSCCFVLHLSTPSYLILCRAVPNLDGLYSPSKVVSVPDLISFLSCTLIALISAACIPIIMQEIHQQMNKITISFTRIQENTVCNFSSDYRTVEILKVVLQKKPIKISFCERWRNHSFVILVTFAIVLYSIKFIFNIDDSLKEPTIYQMHKI</sequence>
<feature type="transmembrane region" description="Helical" evidence="1">
    <location>
        <begin position="229"/>
        <end position="246"/>
    </location>
</feature>
<keyword evidence="3" id="KW-1185">Reference proteome</keyword>
<organism evidence="2 3">
    <name type="scientific">Caerostris extrusa</name>
    <name type="common">Bark spider</name>
    <name type="synonym">Caerostris bankana</name>
    <dbReference type="NCBI Taxonomy" id="172846"/>
    <lineage>
        <taxon>Eukaryota</taxon>
        <taxon>Metazoa</taxon>
        <taxon>Ecdysozoa</taxon>
        <taxon>Arthropoda</taxon>
        <taxon>Chelicerata</taxon>
        <taxon>Arachnida</taxon>
        <taxon>Araneae</taxon>
        <taxon>Araneomorphae</taxon>
        <taxon>Entelegynae</taxon>
        <taxon>Araneoidea</taxon>
        <taxon>Araneidae</taxon>
        <taxon>Caerostris</taxon>
    </lineage>
</organism>
<keyword evidence="1" id="KW-0812">Transmembrane</keyword>
<proteinExistence type="predicted"/>
<name>A0AAV4XRU7_CAEEX</name>
<dbReference type="AlphaFoldDB" id="A0AAV4XRU7"/>
<gene>
    <name evidence="2" type="primary">AVEN_162875_1</name>
    <name evidence="2" type="ORF">CEXT_72571</name>
</gene>
<reference evidence="2 3" key="1">
    <citation type="submission" date="2021-06" db="EMBL/GenBank/DDBJ databases">
        <title>Caerostris extrusa draft genome.</title>
        <authorList>
            <person name="Kono N."/>
            <person name="Arakawa K."/>
        </authorList>
    </citation>
    <scope>NUCLEOTIDE SEQUENCE [LARGE SCALE GENOMIC DNA]</scope>
</reference>
<accession>A0AAV4XRU7</accession>
<comment type="caution">
    <text evidence="2">The sequence shown here is derived from an EMBL/GenBank/DDBJ whole genome shotgun (WGS) entry which is preliminary data.</text>
</comment>
<dbReference type="EMBL" id="BPLR01000672">
    <property type="protein sequence ID" value="GIY96559.1"/>
    <property type="molecule type" value="Genomic_DNA"/>
</dbReference>